<organism evidence="1 2">
    <name type="scientific">Massilia glaciei</name>
    <dbReference type="NCBI Taxonomy" id="1524097"/>
    <lineage>
        <taxon>Bacteria</taxon>
        <taxon>Pseudomonadati</taxon>
        <taxon>Pseudomonadota</taxon>
        <taxon>Betaproteobacteria</taxon>
        <taxon>Burkholderiales</taxon>
        <taxon>Oxalobacteraceae</taxon>
        <taxon>Telluria group</taxon>
        <taxon>Massilia</taxon>
    </lineage>
</organism>
<sequence>MATGLLGSLDALACRPSGIPERVPTKAELLAQSDMVFSGKVVDVETEAKDQLYGFRFEVANYIKGKGAATLRVFTGMPTTCPGDIEPLKVGEWWTVYVRRNAADGRFFIRSLDTVCAPGADPTPGSPLGYCSKVQTEAVKVDDVLIDAGSSVSFGPDRSRKSMGSVLLRGRSTFAGIALPAGTEWFPTIKQFRFSQEVAIGPARLTGQMRLMYIAAEDKIHGAYYAALDRQQIGNITLDGTPVYQVRFAAPGFAVLDATLDQPGVIRGIHVADYIRFSPSGKIASFRAGRDQVIDGVRLKRCDNVVLVEGRVVEQAFYNPCGASKQ</sequence>
<gene>
    <name evidence="1" type="ORF">C7C56_013400</name>
</gene>
<name>A0A2U2HK85_9BURK</name>
<keyword evidence="2" id="KW-1185">Reference proteome</keyword>
<accession>A0A2U2HK85</accession>
<comment type="caution">
    <text evidence="1">The sequence shown here is derived from an EMBL/GenBank/DDBJ whole genome shotgun (WGS) entry which is preliminary data.</text>
</comment>
<proteinExistence type="predicted"/>
<evidence type="ECO:0000313" key="2">
    <source>
        <dbReference type="Proteomes" id="UP000241421"/>
    </source>
</evidence>
<evidence type="ECO:0000313" key="1">
    <source>
        <dbReference type="EMBL" id="PWF47855.1"/>
    </source>
</evidence>
<dbReference type="AlphaFoldDB" id="A0A2U2HK85"/>
<dbReference type="Proteomes" id="UP000241421">
    <property type="component" value="Unassembled WGS sequence"/>
</dbReference>
<dbReference type="EMBL" id="PXWF02000223">
    <property type="protein sequence ID" value="PWF47855.1"/>
    <property type="molecule type" value="Genomic_DNA"/>
</dbReference>
<reference evidence="1 2" key="1">
    <citation type="submission" date="2018-04" db="EMBL/GenBank/DDBJ databases">
        <title>Massilia violaceinigra sp. nov., a novel purple-pigmented bacterium isolated from Tianshan glacier, Xinjiang, China.</title>
        <authorList>
            <person name="Wang H."/>
        </authorList>
    </citation>
    <scope>NUCLEOTIDE SEQUENCE [LARGE SCALE GENOMIC DNA]</scope>
    <source>
        <strain evidence="1 2">B448-2</strain>
    </source>
</reference>
<protein>
    <submittedName>
        <fullName evidence="1">Uncharacterized protein</fullName>
    </submittedName>
</protein>